<dbReference type="InterPro" id="IPR000305">
    <property type="entry name" value="GIY-YIG_endonuc"/>
</dbReference>
<organism evidence="4 5">
    <name type="scientific">Herbiconiux ginsengi</name>
    <dbReference type="NCBI Taxonomy" id="381665"/>
    <lineage>
        <taxon>Bacteria</taxon>
        <taxon>Bacillati</taxon>
        <taxon>Actinomycetota</taxon>
        <taxon>Actinomycetes</taxon>
        <taxon>Micrococcales</taxon>
        <taxon>Microbacteriaceae</taxon>
        <taxon>Herbiconiux</taxon>
    </lineage>
</organism>
<dbReference type="SUPFAM" id="SSF82771">
    <property type="entry name" value="GIY-YIG endonuclease"/>
    <property type="match status" value="1"/>
</dbReference>
<evidence type="ECO:0000259" key="3">
    <source>
        <dbReference type="PROSITE" id="PS50164"/>
    </source>
</evidence>
<dbReference type="InterPro" id="IPR035901">
    <property type="entry name" value="GIY-YIG_endonuc_sf"/>
</dbReference>
<proteinExistence type="predicted"/>
<comment type="similarity">
    <text evidence="1">To endonucleases of group I introns of fungi and phage.</text>
</comment>
<protein>
    <submittedName>
        <fullName evidence="4">NUMOD3 motif-containing protein</fullName>
    </submittedName>
</protein>
<dbReference type="Gene3D" id="3.40.1440.10">
    <property type="entry name" value="GIY-YIG endonuclease"/>
    <property type="match status" value="1"/>
</dbReference>
<evidence type="ECO:0000313" key="5">
    <source>
        <dbReference type="Proteomes" id="UP000198891"/>
    </source>
</evidence>
<name>A0A1H3TM55_9MICO</name>
<dbReference type="EMBL" id="FNPZ01000006">
    <property type="protein sequence ID" value="SDZ50735.1"/>
    <property type="molecule type" value="Genomic_DNA"/>
</dbReference>
<sequence length="269" mass="29982">MTLSIPVEVLGAPVGVVYGIRDVATGDVRYVGQTTVPIRRRLQQHLRVARSGRRTPLYDWLRSRDSGTFEIVELEKVYREREELGIAEMAWISYLRERGARLLNIADGGLGPTGVTWTPEQREAARARSTGRRGASRPGSANPFFGMTHSDRQRAIWSERRKGSITGENNPNFGKFGSEHPSFGRKLSDETRARLSEQKRGEKNPNFGKTASDETRAKMSAVRRGRSMPSSARSAHTRHHTNMGIMSPTCTYCAEVSALDSSSESETEK</sequence>
<dbReference type="AlphaFoldDB" id="A0A1H3TM55"/>
<dbReference type="InterPro" id="IPR003611">
    <property type="entry name" value="NUMOD3"/>
</dbReference>
<keyword evidence="5" id="KW-1185">Reference proteome</keyword>
<dbReference type="GO" id="GO:0003677">
    <property type="term" value="F:DNA binding"/>
    <property type="evidence" value="ECO:0007669"/>
    <property type="project" value="InterPro"/>
</dbReference>
<evidence type="ECO:0000256" key="1">
    <source>
        <dbReference type="ARBA" id="ARBA00010045"/>
    </source>
</evidence>
<feature type="domain" description="GIY-YIG" evidence="3">
    <location>
        <begin position="13"/>
        <end position="101"/>
    </location>
</feature>
<dbReference type="Proteomes" id="UP000198891">
    <property type="component" value="Unassembled WGS sequence"/>
</dbReference>
<dbReference type="SUPFAM" id="SSF64496">
    <property type="entry name" value="DNA-binding domain of intron-encoded endonucleases"/>
    <property type="match status" value="1"/>
</dbReference>
<dbReference type="Pfam" id="PF07460">
    <property type="entry name" value="NUMOD3"/>
    <property type="match status" value="2"/>
</dbReference>
<reference evidence="4 5" key="1">
    <citation type="submission" date="2016-10" db="EMBL/GenBank/DDBJ databases">
        <authorList>
            <person name="de Groot N.N."/>
        </authorList>
    </citation>
    <scope>NUCLEOTIDE SEQUENCE [LARGE SCALE GENOMIC DNA]</scope>
    <source>
        <strain evidence="4 5">CGMCC 4.3491</strain>
    </source>
</reference>
<feature type="region of interest" description="Disordered" evidence="2">
    <location>
        <begin position="114"/>
        <end position="243"/>
    </location>
</feature>
<evidence type="ECO:0000256" key="2">
    <source>
        <dbReference type="SAM" id="MobiDB-lite"/>
    </source>
</evidence>
<dbReference type="PROSITE" id="PS50164">
    <property type="entry name" value="GIY_YIG"/>
    <property type="match status" value="1"/>
</dbReference>
<evidence type="ECO:0000313" key="4">
    <source>
        <dbReference type="EMBL" id="SDZ50735.1"/>
    </source>
</evidence>
<dbReference type="SMART" id="SM00496">
    <property type="entry name" value="IENR2"/>
    <property type="match status" value="3"/>
</dbReference>
<dbReference type="OrthoDB" id="4528417at2"/>
<dbReference type="CDD" id="cd10443">
    <property type="entry name" value="GIY-YIG_HE_Tlr8p_PBC-V_like"/>
    <property type="match status" value="1"/>
</dbReference>
<dbReference type="STRING" id="381665.SAMN05216554_4297"/>
<feature type="compositionally biased region" description="Basic and acidic residues" evidence="2">
    <location>
        <begin position="186"/>
        <end position="203"/>
    </location>
</feature>
<dbReference type="RefSeq" id="WP_092557685.1">
    <property type="nucleotide sequence ID" value="NZ_FNPZ01000006.1"/>
</dbReference>
<feature type="compositionally biased region" description="Basic and acidic residues" evidence="2">
    <location>
        <begin position="149"/>
        <end position="162"/>
    </location>
</feature>
<accession>A0A1H3TM55</accession>
<gene>
    <name evidence="4" type="ORF">SAMN05216554_4297</name>
</gene>